<evidence type="ECO:0000313" key="2">
    <source>
        <dbReference type="Proteomes" id="UP000789572"/>
    </source>
</evidence>
<comment type="caution">
    <text evidence="1">The sequence shown here is derived from an EMBL/GenBank/DDBJ whole genome shotgun (WGS) entry which is preliminary data.</text>
</comment>
<accession>A0A9N9BKY9</accession>
<dbReference type="Proteomes" id="UP000789572">
    <property type="component" value="Unassembled WGS sequence"/>
</dbReference>
<dbReference type="AlphaFoldDB" id="A0A9N9BKY9"/>
<proteinExistence type="predicted"/>
<dbReference type="EMBL" id="CAJVPJ010000987">
    <property type="protein sequence ID" value="CAG8569391.1"/>
    <property type="molecule type" value="Genomic_DNA"/>
</dbReference>
<protein>
    <submittedName>
        <fullName evidence="1">10820_t:CDS:1</fullName>
    </submittedName>
</protein>
<gene>
    <name evidence="1" type="ORF">POCULU_LOCUS5914</name>
</gene>
<evidence type="ECO:0000313" key="1">
    <source>
        <dbReference type="EMBL" id="CAG8569391.1"/>
    </source>
</evidence>
<name>A0A9N9BKY9_9GLOM</name>
<organism evidence="1 2">
    <name type="scientific">Paraglomus occultum</name>
    <dbReference type="NCBI Taxonomy" id="144539"/>
    <lineage>
        <taxon>Eukaryota</taxon>
        <taxon>Fungi</taxon>
        <taxon>Fungi incertae sedis</taxon>
        <taxon>Mucoromycota</taxon>
        <taxon>Glomeromycotina</taxon>
        <taxon>Glomeromycetes</taxon>
        <taxon>Paraglomerales</taxon>
        <taxon>Paraglomeraceae</taxon>
        <taxon>Paraglomus</taxon>
    </lineage>
</organism>
<sequence length="102" mass="11737">MSNGNTRIRIIEDEIRRDGVQPLKKNVGDREYRIELGLTNEEGDALCIRKSFTLKYVRNTTPTRIIVSRTLDYCFNQVLAGELRLLIGIRSYPLPALKKLSK</sequence>
<reference evidence="1" key="1">
    <citation type="submission" date="2021-06" db="EMBL/GenBank/DDBJ databases">
        <authorList>
            <person name="Kallberg Y."/>
            <person name="Tangrot J."/>
            <person name="Rosling A."/>
        </authorList>
    </citation>
    <scope>NUCLEOTIDE SEQUENCE</scope>
    <source>
        <strain evidence="1">IA702</strain>
    </source>
</reference>
<keyword evidence="2" id="KW-1185">Reference proteome</keyword>